<reference evidence="5 6" key="1">
    <citation type="submission" date="2017-01" db="EMBL/GenBank/DDBJ databases">
        <authorList>
            <person name="Mah S.A."/>
            <person name="Swanson W.J."/>
            <person name="Moy G.W."/>
            <person name="Vacquier V.D."/>
        </authorList>
    </citation>
    <scope>NUCLEOTIDE SEQUENCE [LARGE SCALE GENOMIC DNA]</scope>
    <source>
        <strain evidence="5 6">M9</strain>
    </source>
</reference>
<gene>
    <name evidence="5" type="ORF">SAMN05216526_0405</name>
</gene>
<dbReference type="Gene3D" id="2.102.10.10">
    <property type="entry name" value="Rieske [2Fe-2S] iron-sulphur domain"/>
    <property type="match status" value="1"/>
</dbReference>
<keyword evidence="1 4" id="KW-0812">Transmembrane</keyword>
<dbReference type="NCBIfam" id="TIGR01416">
    <property type="entry name" value="Rieske_proteo"/>
    <property type="match status" value="1"/>
</dbReference>
<accession>A0A1R3VN96</accession>
<name>A0A1R3VN96_9GAMM</name>
<keyword evidence="3 4" id="KW-0472">Membrane</keyword>
<protein>
    <submittedName>
        <fullName evidence="5">Ubiquinol-cytochrome c reductase iron-sulfur subunit</fullName>
    </submittedName>
</protein>
<dbReference type="PANTHER" id="PTHR10134">
    <property type="entry name" value="CYTOCHROME B-C1 COMPLEX SUBUNIT RIESKE, MITOCHONDRIAL"/>
    <property type="match status" value="1"/>
</dbReference>
<evidence type="ECO:0000256" key="1">
    <source>
        <dbReference type="ARBA" id="ARBA00022692"/>
    </source>
</evidence>
<organism evidence="5 6">
    <name type="scientific">Ectothiorhodosinus mongolicus</name>
    <dbReference type="NCBI Taxonomy" id="233100"/>
    <lineage>
        <taxon>Bacteria</taxon>
        <taxon>Pseudomonadati</taxon>
        <taxon>Pseudomonadota</taxon>
        <taxon>Gammaproteobacteria</taxon>
        <taxon>Chromatiales</taxon>
        <taxon>Ectothiorhodospiraceae</taxon>
        <taxon>Ectothiorhodosinus</taxon>
    </lineage>
</organism>
<dbReference type="EMBL" id="FTPK01000001">
    <property type="protein sequence ID" value="SIT65954.1"/>
    <property type="molecule type" value="Genomic_DNA"/>
</dbReference>
<keyword evidence="2 4" id="KW-1133">Transmembrane helix</keyword>
<dbReference type="AlphaFoldDB" id="A0A1R3VN96"/>
<dbReference type="RefSeq" id="WP_076754479.1">
    <property type="nucleotide sequence ID" value="NZ_FTPK01000001.1"/>
</dbReference>
<dbReference type="InterPro" id="IPR014349">
    <property type="entry name" value="Rieske_Fe-S_prot"/>
</dbReference>
<keyword evidence="6" id="KW-1185">Reference proteome</keyword>
<evidence type="ECO:0000256" key="4">
    <source>
        <dbReference type="SAM" id="Phobius"/>
    </source>
</evidence>
<sequence>MKKPPHPGLAVGDNARRFYYRIGLKLMGVVAAVFVVYVVISAIWGDPTESDSTQATIALRIDLSAIPPGEILERTWQGRPLWVLHRTPEMLGQLEDSAVELYDPSSRWSQQPTAYRNPHRSAEPAYFVVFAQSTDLSCALRWVPADGDNQHAHFVDSCRGSKFDAAGRVWRDQPARRNLVVPDYHIDGHLLLFTR</sequence>
<dbReference type="GO" id="GO:0008121">
    <property type="term" value="F:quinol-cytochrome-c reductase activity"/>
    <property type="evidence" value="ECO:0007669"/>
    <property type="project" value="InterPro"/>
</dbReference>
<evidence type="ECO:0000313" key="5">
    <source>
        <dbReference type="EMBL" id="SIT65954.1"/>
    </source>
</evidence>
<proteinExistence type="predicted"/>
<dbReference type="Proteomes" id="UP000223759">
    <property type="component" value="Unassembled WGS sequence"/>
</dbReference>
<evidence type="ECO:0000313" key="6">
    <source>
        <dbReference type="Proteomes" id="UP000223759"/>
    </source>
</evidence>
<evidence type="ECO:0000256" key="2">
    <source>
        <dbReference type="ARBA" id="ARBA00022989"/>
    </source>
</evidence>
<feature type="transmembrane region" description="Helical" evidence="4">
    <location>
        <begin position="26"/>
        <end position="44"/>
    </location>
</feature>
<dbReference type="InterPro" id="IPR036922">
    <property type="entry name" value="Rieske_2Fe-2S_sf"/>
</dbReference>
<dbReference type="SUPFAM" id="SSF50022">
    <property type="entry name" value="ISP domain"/>
    <property type="match status" value="1"/>
</dbReference>
<dbReference type="InterPro" id="IPR006317">
    <property type="entry name" value="Ubiquinol_cyt_c_Rdtase_Fe-S-su"/>
</dbReference>
<dbReference type="GO" id="GO:0051537">
    <property type="term" value="F:2 iron, 2 sulfur cluster binding"/>
    <property type="evidence" value="ECO:0007669"/>
    <property type="project" value="InterPro"/>
</dbReference>
<evidence type="ECO:0000256" key="3">
    <source>
        <dbReference type="ARBA" id="ARBA00023136"/>
    </source>
</evidence>
<dbReference type="OrthoDB" id="5624396at2"/>
<dbReference type="STRING" id="233100.SAMN05216526_0405"/>